<organism evidence="1 2">
    <name type="scientific">Nitzschia inconspicua</name>
    <dbReference type="NCBI Taxonomy" id="303405"/>
    <lineage>
        <taxon>Eukaryota</taxon>
        <taxon>Sar</taxon>
        <taxon>Stramenopiles</taxon>
        <taxon>Ochrophyta</taxon>
        <taxon>Bacillariophyta</taxon>
        <taxon>Bacillariophyceae</taxon>
        <taxon>Bacillariophycidae</taxon>
        <taxon>Bacillariales</taxon>
        <taxon>Bacillariaceae</taxon>
        <taxon>Nitzschia</taxon>
    </lineage>
</organism>
<reference evidence="1" key="2">
    <citation type="submission" date="2021-04" db="EMBL/GenBank/DDBJ databases">
        <authorList>
            <person name="Podell S."/>
        </authorList>
    </citation>
    <scope>NUCLEOTIDE SEQUENCE</scope>
    <source>
        <strain evidence="1">Hildebrandi</strain>
    </source>
</reference>
<comment type="caution">
    <text evidence="1">The sequence shown here is derived from an EMBL/GenBank/DDBJ whole genome shotgun (WGS) entry which is preliminary data.</text>
</comment>
<dbReference type="AlphaFoldDB" id="A0A9K3KLJ0"/>
<name>A0A9K3KLJ0_9STRA</name>
<sequence>MWTSDNKLATKPMELDSILLRPGSDATGFEVGKRKSASVVFMNGGAKNGGMIGDDADRWSKSKQKFSKGQKLTHSRGQCGVFSLHRRCRNVTLEFGRPNDRTVGDTAGETGSQFHTGGIRLIFMGPETSKISVDSKLGLCRSDGNVNEGRKP</sequence>
<evidence type="ECO:0000313" key="1">
    <source>
        <dbReference type="EMBL" id="KAG7345947.1"/>
    </source>
</evidence>
<dbReference type="Proteomes" id="UP000693970">
    <property type="component" value="Unassembled WGS sequence"/>
</dbReference>
<protein>
    <submittedName>
        <fullName evidence="1">Uncharacterized protein</fullName>
    </submittedName>
</protein>
<accession>A0A9K3KLJ0</accession>
<keyword evidence="2" id="KW-1185">Reference proteome</keyword>
<reference evidence="1" key="1">
    <citation type="journal article" date="2021" name="Sci. Rep.">
        <title>Diploid genomic architecture of Nitzschia inconspicua, an elite biomass production diatom.</title>
        <authorList>
            <person name="Oliver A."/>
            <person name="Podell S."/>
            <person name="Pinowska A."/>
            <person name="Traller J.C."/>
            <person name="Smith S.R."/>
            <person name="McClure R."/>
            <person name="Beliaev A."/>
            <person name="Bohutskyi P."/>
            <person name="Hill E.A."/>
            <person name="Rabines A."/>
            <person name="Zheng H."/>
            <person name="Allen L.Z."/>
            <person name="Kuo A."/>
            <person name="Grigoriev I.V."/>
            <person name="Allen A.E."/>
            <person name="Hazlebeck D."/>
            <person name="Allen E.E."/>
        </authorList>
    </citation>
    <scope>NUCLEOTIDE SEQUENCE</scope>
    <source>
        <strain evidence="1">Hildebrandi</strain>
    </source>
</reference>
<dbReference type="EMBL" id="JAGRRH010000021">
    <property type="protein sequence ID" value="KAG7345947.1"/>
    <property type="molecule type" value="Genomic_DNA"/>
</dbReference>
<gene>
    <name evidence="1" type="ORF">IV203_005014</name>
</gene>
<evidence type="ECO:0000313" key="2">
    <source>
        <dbReference type="Proteomes" id="UP000693970"/>
    </source>
</evidence>
<proteinExistence type="predicted"/>